<dbReference type="EMBL" id="LGRX02034605">
    <property type="protein sequence ID" value="KAK3237403.1"/>
    <property type="molecule type" value="Genomic_DNA"/>
</dbReference>
<organism evidence="1 2">
    <name type="scientific">Cymbomonas tetramitiformis</name>
    <dbReference type="NCBI Taxonomy" id="36881"/>
    <lineage>
        <taxon>Eukaryota</taxon>
        <taxon>Viridiplantae</taxon>
        <taxon>Chlorophyta</taxon>
        <taxon>Pyramimonadophyceae</taxon>
        <taxon>Pyramimonadales</taxon>
        <taxon>Pyramimonadaceae</taxon>
        <taxon>Cymbomonas</taxon>
    </lineage>
</organism>
<evidence type="ECO:0000313" key="2">
    <source>
        <dbReference type="Proteomes" id="UP001190700"/>
    </source>
</evidence>
<sequence>MSATLGQLDPALPQPVAQGAARSAAKFESTYTRGRQLKQRSGAGKLTGDTCDALQATDGGINGGSRDPLAGSRDVFALREGLSEALRRELAWASFVLLRNTNARAMMVVRGDGTVSCARGCLQVPASVAKDQVAANLTESMQEACVASPQLKQACSGGSAFYLE</sequence>
<protein>
    <submittedName>
        <fullName evidence="1">Uncharacterized protein</fullName>
    </submittedName>
</protein>
<proteinExistence type="predicted"/>
<dbReference type="InterPro" id="IPR021325">
    <property type="entry name" value="CCB2/CCB4"/>
</dbReference>
<feature type="non-terminal residue" evidence="1">
    <location>
        <position position="164"/>
    </location>
</feature>
<gene>
    <name evidence="1" type="ORF">CYMTET_52513</name>
</gene>
<dbReference type="InterPro" id="IPR044970">
    <property type="entry name" value="CCB2"/>
</dbReference>
<dbReference type="PANTHER" id="PTHR36403">
    <property type="entry name" value="PROTEIN COFACTOR ASSEMBLY OF COMPLEX C SUBUNIT B CCB2, CHLOROPLASTIC"/>
    <property type="match status" value="1"/>
</dbReference>
<keyword evidence="2" id="KW-1185">Reference proteome</keyword>
<reference evidence="1 2" key="1">
    <citation type="journal article" date="2015" name="Genome Biol. Evol.">
        <title>Comparative Genomics of a Bacterivorous Green Alga Reveals Evolutionary Causalities and Consequences of Phago-Mixotrophic Mode of Nutrition.</title>
        <authorList>
            <person name="Burns J.A."/>
            <person name="Paasch A."/>
            <person name="Narechania A."/>
            <person name="Kim E."/>
        </authorList>
    </citation>
    <scope>NUCLEOTIDE SEQUENCE [LARGE SCALE GENOMIC DNA]</scope>
    <source>
        <strain evidence="1 2">PLY_AMNH</strain>
    </source>
</reference>
<dbReference type="PANTHER" id="PTHR36403:SF1">
    <property type="entry name" value="PROTEIN COFACTOR ASSEMBLY OF COMPLEX C SUBUNIT B CCB2, CHLOROPLASTIC"/>
    <property type="match status" value="1"/>
</dbReference>
<dbReference type="AlphaFoldDB" id="A0AAE0BIU8"/>
<dbReference type="GO" id="GO:0010190">
    <property type="term" value="P:cytochrome b6f complex assembly"/>
    <property type="evidence" value="ECO:0007669"/>
    <property type="project" value="InterPro"/>
</dbReference>
<dbReference type="Proteomes" id="UP001190700">
    <property type="component" value="Unassembled WGS sequence"/>
</dbReference>
<dbReference type="Pfam" id="PF11152">
    <property type="entry name" value="CCB2_CCB4"/>
    <property type="match status" value="1"/>
</dbReference>
<name>A0AAE0BIU8_9CHLO</name>
<accession>A0AAE0BIU8</accession>
<comment type="caution">
    <text evidence="1">The sequence shown here is derived from an EMBL/GenBank/DDBJ whole genome shotgun (WGS) entry which is preliminary data.</text>
</comment>
<evidence type="ECO:0000313" key="1">
    <source>
        <dbReference type="EMBL" id="KAK3237403.1"/>
    </source>
</evidence>